<sequence length="176" mass="19015">MDLAWSEEEVANQREGPHWGSFIVKGRDFLCPLPSGWIGSPRGFVDSLTTFPMLPSPCVHVCMVLGGPRWSIPWSASRLMSRPRGVAPVGRGLIAARLAVAIRVVIATWFPVMTGRLSRRAAPSHQGYCHGVLPRRDGIVTACGGATVPVLPRVVSVASLCVGVCPRAGFTLRTFW</sequence>
<organism evidence="1 2">
    <name type="scientific">Colocasia esculenta</name>
    <name type="common">Wild taro</name>
    <name type="synonym">Arum esculentum</name>
    <dbReference type="NCBI Taxonomy" id="4460"/>
    <lineage>
        <taxon>Eukaryota</taxon>
        <taxon>Viridiplantae</taxon>
        <taxon>Streptophyta</taxon>
        <taxon>Embryophyta</taxon>
        <taxon>Tracheophyta</taxon>
        <taxon>Spermatophyta</taxon>
        <taxon>Magnoliopsida</taxon>
        <taxon>Liliopsida</taxon>
        <taxon>Araceae</taxon>
        <taxon>Aroideae</taxon>
        <taxon>Colocasieae</taxon>
        <taxon>Colocasia</taxon>
    </lineage>
</organism>
<evidence type="ECO:0000313" key="2">
    <source>
        <dbReference type="Proteomes" id="UP000652761"/>
    </source>
</evidence>
<dbReference type="EMBL" id="NMUH01000308">
    <property type="protein sequence ID" value="MQL76627.1"/>
    <property type="molecule type" value="Genomic_DNA"/>
</dbReference>
<name>A0A843U3M0_COLES</name>
<evidence type="ECO:0000313" key="1">
    <source>
        <dbReference type="EMBL" id="MQL76627.1"/>
    </source>
</evidence>
<dbReference type="AlphaFoldDB" id="A0A843U3M0"/>
<proteinExistence type="predicted"/>
<protein>
    <submittedName>
        <fullName evidence="1">Uncharacterized protein</fullName>
    </submittedName>
</protein>
<keyword evidence="2" id="KW-1185">Reference proteome</keyword>
<dbReference type="Proteomes" id="UP000652761">
    <property type="component" value="Unassembled WGS sequence"/>
</dbReference>
<gene>
    <name evidence="1" type="ORF">Taro_009005</name>
</gene>
<accession>A0A843U3M0</accession>
<comment type="caution">
    <text evidence="1">The sequence shown here is derived from an EMBL/GenBank/DDBJ whole genome shotgun (WGS) entry which is preliminary data.</text>
</comment>
<reference evidence="1" key="1">
    <citation type="submission" date="2017-07" db="EMBL/GenBank/DDBJ databases">
        <title>Taro Niue Genome Assembly and Annotation.</title>
        <authorList>
            <person name="Atibalentja N."/>
            <person name="Keating K."/>
            <person name="Fields C.J."/>
        </authorList>
    </citation>
    <scope>NUCLEOTIDE SEQUENCE</scope>
    <source>
        <strain evidence="1">Niue_2</strain>
        <tissue evidence="1">Leaf</tissue>
    </source>
</reference>